<feature type="binding site" evidence="7">
    <location>
        <begin position="378"/>
        <end position="380"/>
    </location>
    <ligand>
        <name>L-glutamate</name>
        <dbReference type="ChEBI" id="CHEBI:29985"/>
    </ligand>
</feature>
<dbReference type="Pfam" id="PF01019">
    <property type="entry name" value="G_glu_transpept"/>
    <property type="match status" value="1"/>
</dbReference>
<keyword evidence="2" id="KW-0808">Transferase</keyword>
<dbReference type="FunFam" id="3.60.20.40:FF:000009">
    <property type="entry name" value="Predicted protein"/>
    <property type="match status" value="1"/>
</dbReference>
<sequence length="548" mass="59248">MTPTSGPDVGYRFDHGAVAADAQICSQVGRDLLQDGGSAVDAAIAAMLCIGAVHPSSAGIGGGFFMTIYERESGMTRVIDARERAPFAANETMFVEHPELSLAGALSIATPGELHGYKQAHDLYGVLPWNQLFQPAILIAEEGYLIDNTMAADIVYNEDYIRADEGLSSLFVDGDGNLKAEGDLVMNPLLAATLRRLANEGVDIFYTGDIAQTLVEETQNIGGILTLADMSSYDALVKEPLQVNVFGDLTAFTAPPPSSGVVAQMIMNIMDEYSYAAEDVSTMEGETLLYHRFIEATKFAFAKRAQLGDTEYEPVQDLIGNMTSDDVASLIRQTINDVRVTYDNVTQYDTPFANTFDEGTSHLSVIAPNGGAVAMTSTVNNGFGSKFMSPTTGVVLNNQMDSFSTPGLRNSDGIAPSSPNFIKPGKRPMSSMSPTILLAENGDVRLALGASGSSRMITSISLVSLRTQRFDEDLRDVINQRRLHHQLSPNYIQYEEGFSEEILSRLENKGHETCLQTRYAVVQAILRSREGSLYAFSDPRKGGIAAGF</sequence>
<organism evidence="9 10">
    <name type="scientific">Strongylocentrotus purpuratus</name>
    <name type="common">Purple sea urchin</name>
    <dbReference type="NCBI Taxonomy" id="7668"/>
    <lineage>
        <taxon>Eukaryota</taxon>
        <taxon>Metazoa</taxon>
        <taxon>Echinodermata</taxon>
        <taxon>Eleutherozoa</taxon>
        <taxon>Echinozoa</taxon>
        <taxon>Echinoidea</taxon>
        <taxon>Euechinoidea</taxon>
        <taxon>Echinacea</taxon>
        <taxon>Camarodonta</taxon>
        <taxon>Echinidea</taxon>
        <taxon>Strongylocentrotidae</taxon>
        <taxon>Strongylocentrotus</taxon>
    </lineage>
</organism>
<dbReference type="PRINTS" id="PR01210">
    <property type="entry name" value="GGTRANSPTASE"/>
</dbReference>
<dbReference type="SUPFAM" id="SSF56235">
    <property type="entry name" value="N-terminal nucleophile aminohydrolases (Ntn hydrolases)"/>
    <property type="match status" value="1"/>
</dbReference>
<dbReference type="OMA" id="GFMLVHL"/>
<keyword evidence="1" id="KW-0645">Protease</keyword>
<feature type="binding site" evidence="7">
    <location>
        <position position="453"/>
    </location>
    <ligand>
        <name>L-glutamate</name>
        <dbReference type="ChEBI" id="CHEBI:29985"/>
    </ligand>
</feature>
<dbReference type="RefSeq" id="XP_030848130.1">
    <property type="nucleotide sequence ID" value="XM_030992270.1"/>
</dbReference>
<feature type="active site" description="Nucleophile" evidence="6">
    <location>
        <position position="360"/>
    </location>
</feature>
<evidence type="ECO:0000256" key="6">
    <source>
        <dbReference type="PIRSR" id="PIRSR600101-1"/>
    </source>
</evidence>
<dbReference type="EnsemblMetazoa" id="XM_030992270">
    <property type="protein sequence ID" value="XP_030848130"/>
    <property type="gene ID" value="LOC575501"/>
</dbReference>
<keyword evidence="5" id="KW-0012">Acyltransferase</keyword>
<dbReference type="KEGG" id="spu:575501"/>
<reference evidence="9" key="2">
    <citation type="submission" date="2021-01" db="UniProtKB">
        <authorList>
            <consortium name="EnsemblMetazoa"/>
        </authorList>
    </citation>
    <scope>IDENTIFICATION</scope>
</reference>
<dbReference type="GO" id="GO:0006751">
    <property type="term" value="P:glutathione catabolic process"/>
    <property type="evidence" value="ECO:0000318"/>
    <property type="project" value="GO_Central"/>
</dbReference>
<keyword evidence="4" id="KW-0325">Glycoprotein</keyword>
<evidence type="ECO:0000313" key="9">
    <source>
        <dbReference type="EnsemblMetazoa" id="XP_030848130"/>
    </source>
</evidence>
<evidence type="ECO:0000256" key="3">
    <source>
        <dbReference type="ARBA" id="ARBA00022801"/>
    </source>
</evidence>
<evidence type="ECO:0000256" key="4">
    <source>
        <dbReference type="ARBA" id="ARBA00023180"/>
    </source>
</evidence>
<dbReference type="InterPro" id="IPR000101">
    <property type="entry name" value="GGT_peptidase"/>
</dbReference>
<dbReference type="GO" id="GO:0016746">
    <property type="term" value="F:acyltransferase activity"/>
    <property type="evidence" value="ECO:0007669"/>
    <property type="project" value="UniProtKB-KW"/>
</dbReference>
<keyword evidence="10" id="KW-1185">Reference proteome</keyword>
<dbReference type="Proteomes" id="UP000007110">
    <property type="component" value="Unassembled WGS sequence"/>
</dbReference>
<evidence type="ECO:0000313" key="10">
    <source>
        <dbReference type="Proteomes" id="UP000007110"/>
    </source>
</evidence>
<accession>A0A7M7T218</accession>
<dbReference type="InterPro" id="IPR043137">
    <property type="entry name" value="GGT_ssub_C"/>
</dbReference>
<evidence type="ECO:0008006" key="11">
    <source>
        <dbReference type="Google" id="ProtNLM"/>
    </source>
</evidence>
<dbReference type="OrthoDB" id="1081007at2759"/>
<feature type="binding site" evidence="7">
    <location>
        <begin position="430"/>
        <end position="431"/>
    </location>
    <ligand>
        <name>L-glutamate</name>
        <dbReference type="ChEBI" id="CHEBI:29985"/>
    </ligand>
</feature>
<dbReference type="GO" id="GO:0036374">
    <property type="term" value="F:glutathione hydrolase activity"/>
    <property type="evidence" value="ECO:0000318"/>
    <property type="project" value="GO_Central"/>
</dbReference>
<dbReference type="GO" id="GO:0006508">
    <property type="term" value="P:proteolysis"/>
    <property type="evidence" value="ECO:0007669"/>
    <property type="project" value="UniProtKB-KW"/>
</dbReference>
<name>A0A7M7T218_STRPU</name>
<dbReference type="InParanoid" id="A0A7M7T218"/>
<dbReference type="AlphaFoldDB" id="A0A7M7T218"/>
<dbReference type="GO" id="GO:0005886">
    <property type="term" value="C:plasma membrane"/>
    <property type="evidence" value="ECO:0000318"/>
    <property type="project" value="GO_Central"/>
</dbReference>
<evidence type="ECO:0000256" key="7">
    <source>
        <dbReference type="PIRSR" id="PIRSR600101-2"/>
    </source>
</evidence>
<reference evidence="10" key="1">
    <citation type="submission" date="2015-02" db="EMBL/GenBank/DDBJ databases">
        <title>Genome sequencing for Strongylocentrotus purpuratus.</title>
        <authorList>
            <person name="Murali S."/>
            <person name="Liu Y."/>
            <person name="Vee V."/>
            <person name="English A."/>
            <person name="Wang M."/>
            <person name="Skinner E."/>
            <person name="Han Y."/>
            <person name="Muzny D.M."/>
            <person name="Worley K.C."/>
            <person name="Gibbs R.A."/>
        </authorList>
    </citation>
    <scope>NUCLEOTIDE SEQUENCE</scope>
</reference>
<feature type="region of interest" description="Disordered" evidence="8">
    <location>
        <begin position="405"/>
        <end position="427"/>
    </location>
</feature>
<dbReference type="Gene3D" id="3.60.20.40">
    <property type="match status" value="1"/>
</dbReference>
<dbReference type="GeneID" id="575501"/>
<dbReference type="PANTHER" id="PTHR11686:SF9">
    <property type="entry name" value="RE13973P"/>
    <property type="match status" value="1"/>
</dbReference>
<keyword evidence="3" id="KW-0378">Hydrolase</keyword>
<feature type="binding site" evidence="7">
    <location>
        <position position="82"/>
    </location>
    <ligand>
        <name>L-glutamate</name>
        <dbReference type="ChEBI" id="CHEBI:29985"/>
    </ligand>
</feature>
<evidence type="ECO:0000256" key="5">
    <source>
        <dbReference type="ARBA" id="ARBA00023315"/>
    </source>
</evidence>
<dbReference type="InterPro" id="IPR043138">
    <property type="entry name" value="GGT_lsub"/>
</dbReference>
<evidence type="ECO:0000256" key="1">
    <source>
        <dbReference type="ARBA" id="ARBA00022670"/>
    </source>
</evidence>
<dbReference type="FunFam" id="1.10.246.130:FF:000005">
    <property type="entry name" value="Gamma-glutamyltranspeptidase 1, putative"/>
    <property type="match status" value="1"/>
</dbReference>
<dbReference type="NCBIfam" id="TIGR00066">
    <property type="entry name" value="g_glut_trans"/>
    <property type="match status" value="1"/>
</dbReference>
<dbReference type="PANTHER" id="PTHR11686">
    <property type="entry name" value="GAMMA GLUTAMYL TRANSPEPTIDASE"/>
    <property type="match status" value="1"/>
</dbReference>
<evidence type="ECO:0000256" key="8">
    <source>
        <dbReference type="SAM" id="MobiDB-lite"/>
    </source>
</evidence>
<dbReference type="InterPro" id="IPR029055">
    <property type="entry name" value="Ntn_hydrolases_N"/>
</dbReference>
<proteinExistence type="predicted"/>
<protein>
    <recommendedName>
        <fullName evidence="11">Gamma-glutamyltransferase</fullName>
    </recommendedName>
</protein>
<evidence type="ECO:0000256" key="2">
    <source>
        <dbReference type="ARBA" id="ARBA00022679"/>
    </source>
</evidence>
<dbReference type="Gene3D" id="1.10.246.130">
    <property type="match status" value="1"/>
</dbReference>